<name>A0ABP8VQR6_9ACTN</name>
<gene>
    <name evidence="4" type="ORF">GCM10023226_01570</name>
</gene>
<evidence type="ECO:0000256" key="1">
    <source>
        <dbReference type="ARBA" id="ARBA00009129"/>
    </source>
</evidence>
<comment type="caution">
    <text evidence="4">The sequence shown here is derived from an EMBL/GenBank/DDBJ whole genome shotgun (WGS) entry which is preliminary data.</text>
</comment>
<reference evidence="5" key="1">
    <citation type="journal article" date="2019" name="Int. J. Syst. Evol. Microbiol.">
        <title>The Global Catalogue of Microorganisms (GCM) 10K type strain sequencing project: providing services to taxonomists for standard genome sequencing and annotation.</title>
        <authorList>
            <consortium name="The Broad Institute Genomics Platform"/>
            <consortium name="The Broad Institute Genome Sequencing Center for Infectious Disease"/>
            <person name="Wu L."/>
            <person name="Ma J."/>
        </authorList>
    </citation>
    <scope>NUCLEOTIDE SEQUENCE [LARGE SCALE GENOMIC DNA]</scope>
    <source>
        <strain evidence="5">JCM 18127</strain>
    </source>
</reference>
<proteinExistence type="inferred from homology"/>
<evidence type="ECO:0000259" key="3">
    <source>
        <dbReference type="Pfam" id="PF05532"/>
    </source>
</evidence>
<dbReference type="InterPro" id="IPR008462">
    <property type="entry name" value="CsbD"/>
</dbReference>
<feature type="region of interest" description="Disordered" evidence="2">
    <location>
        <begin position="1"/>
        <end position="44"/>
    </location>
</feature>
<dbReference type="RefSeq" id="WP_345262136.1">
    <property type="nucleotide sequence ID" value="NZ_BAABIM010000001.1"/>
</dbReference>
<dbReference type="SUPFAM" id="SSF69047">
    <property type="entry name" value="Hypothetical protein YjbJ"/>
    <property type="match status" value="1"/>
</dbReference>
<feature type="domain" description="CsbD-like" evidence="3">
    <location>
        <begin position="5"/>
        <end position="56"/>
    </location>
</feature>
<dbReference type="Gene3D" id="1.10.1470.10">
    <property type="entry name" value="YjbJ"/>
    <property type="match status" value="1"/>
</dbReference>
<organism evidence="4 5">
    <name type="scientific">Nocardioides nanhaiensis</name>
    <dbReference type="NCBI Taxonomy" id="1476871"/>
    <lineage>
        <taxon>Bacteria</taxon>
        <taxon>Bacillati</taxon>
        <taxon>Actinomycetota</taxon>
        <taxon>Actinomycetes</taxon>
        <taxon>Propionibacteriales</taxon>
        <taxon>Nocardioidaceae</taxon>
        <taxon>Nocardioides</taxon>
    </lineage>
</organism>
<comment type="similarity">
    <text evidence="1">Belongs to the UPF0337 (CsbD) family.</text>
</comment>
<dbReference type="Proteomes" id="UP001500621">
    <property type="component" value="Unassembled WGS sequence"/>
</dbReference>
<evidence type="ECO:0000313" key="5">
    <source>
        <dbReference type="Proteomes" id="UP001500621"/>
    </source>
</evidence>
<dbReference type="InterPro" id="IPR036629">
    <property type="entry name" value="YjbJ_sf"/>
</dbReference>
<evidence type="ECO:0000256" key="2">
    <source>
        <dbReference type="SAM" id="MobiDB-lite"/>
    </source>
</evidence>
<dbReference type="Pfam" id="PF05532">
    <property type="entry name" value="CsbD"/>
    <property type="match status" value="1"/>
</dbReference>
<keyword evidence="5" id="KW-1185">Reference proteome</keyword>
<sequence>MGLDDKIGNKAEDLKGKTKEGAGKATGNEQMEAEGKGDQASAAVKDGVEKVKDAASNIKDKLTK</sequence>
<protein>
    <submittedName>
        <fullName evidence="4">CsbD family protein</fullName>
    </submittedName>
</protein>
<evidence type="ECO:0000313" key="4">
    <source>
        <dbReference type="EMBL" id="GAA4669071.1"/>
    </source>
</evidence>
<dbReference type="EMBL" id="BAABIM010000001">
    <property type="protein sequence ID" value="GAA4669071.1"/>
    <property type="molecule type" value="Genomic_DNA"/>
</dbReference>
<accession>A0ABP8VQR6</accession>
<feature type="compositionally biased region" description="Basic and acidic residues" evidence="2">
    <location>
        <begin position="1"/>
        <end position="22"/>
    </location>
</feature>